<dbReference type="AlphaFoldDB" id="A0AAD7JY83"/>
<protein>
    <submittedName>
        <fullName evidence="1">Uncharacterized protein</fullName>
    </submittedName>
</protein>
<evidence type="ECO:0000313" key="1">
    <source>
        <dbReference type="EMBL" id="KAJ7774467.1"/>
    </source>
</evidence>
<comment type="caution">
    <text evidence="1">The sequence shown here is derived from an EMBL/GenBank/DDBJ whole genome shotgun (WGS) entry which is preliminary data.</text>
</comment>
<dbReference type="EMBL" id="JARJLG010000015">
    <property type="protein sequence ID" value="KAJ7774467.1"/>
    <property type="molecule type" value="Genomic_DNA"/>
</dbReference>
<gene>
    <name evidence="1" type="ORF">DFH07DRAFT_100328</name>
</gene>
<sequence length="307" mass="34608">MIICEVSTNRTSDGILVEGRLVQILNLNLHIGTLTNLFENLYQCEPSYYGAMRLHVAVEICGNLACLREPAIDLVCMIDWSRSSHLKLAFRPEEGAHLRVNLIPNHVLFMVQTDSLAPEIGVVSDSAFSRHWRHTTDSAVLDVVYISELRAIRESLAVGNSVLVNRWFGRMNAYENPLTEGAYTLWVVIQAPACDSRYQPIVCKYRLSIANGTRPPKMWRRMAQTVNHMGQYPGLPPLSYSGHQLLHMRTGDVFSLNIAHPNGDSSQVVALDLPDPDEYIPARISTYTGVLTYYCWPKKSVIIAYFK</sequence>
<dbReference type="Proteomes" id="UP001215280">
    <property type="component" value="Unassembled WGS sequence"/>
</dbReference>
<keyword evidence="2" id="KW-1185">Reference proteome</keyword>
<name>A0AAD7JY83_9AGAR</name>
<proteinExistence type="predicted"/>
<accession>A0AAD7JY83</accession>
<reference evidence="1" key="1">
    <citation type="submission" date="2023-03" db="EMBL/GenBank/DDBJ databases">
        <title>Massive genome expansion in bonnet fungi (Mycena s.s.) driven by repeated elements and novel gene families across ecological guilds.</title>
        <authorList>
            <consortium name="Lawrence Berkeley National Laboratory"/>
            <person name="Harder C.B."/>
            <person name="Miyauchi S."/>
            <person name="Viragh M."/>
            <person name="Kuo A."/>
            <person name="Thoen E."/>
            <person name="Andreopoulos B."/>
            <person name="Lu D."/>
            <person name="Skrede I."/>
            <person name="Drula E."/>
            <person name="Henrissat B."/>
            <person name="Morin E."/>
            <person name="Kohler A."/>
            <person name="Barry K."/>
            <person name="LaButti K."/>
            <person name="Morin E."/>
            <person name="Salamov A."/>
            <person name="Lipzen A."/>
            <person name="Mereny Z."/>
            <person name="Hegedus B."/>
            <person name="Baldrian P."/>
            <person name="Stursova M."/>
            <person name="Weitz H."/>
            <person name="Taylor A."/>
            <person name="Grigoriev I.V."/>
            <person name="Nagy L.G."/>
            <person name="Martin F."/>
            <person name="Kauserud H."/>
        </authorList>
    </citation>
    <scope>NUCLEOTIDE SEQUENCE</scope>
    <source>
        <strain evidence="1">CBHHK188m</strain>
    </source>
</reference>
<evidence type="ECO:0000313" key="2">
    <source>
        <dbReference type="Proteomes" id="UP001215280"/>
    </source>
</evidence>
<organism evidence="1 2">
    <name type="scientific">Mycena maculata</name>
    <dbReference type="NCBI Taxonomy" id="230809"/>
    <lineage>
        <taxon>Eukaryota</taxon>
        <taxon>Fungi</taxon>
        <taxon>Dikarya</taxon>
        <taxon>Basidiomycota</taxon>
        <taxon>Agaricomycotina</taxon>
        <taxon>Agaricomycetes</taxon>
        <taxon>Agaricomycetidae</taxon>
        <taxon>Agaricales</taxon>
        <taxon>Marasmiineae</taxon>
        <taxon>Mycenaceae</taxon>
        <taxon>Mycena</taxon>
    </lineage>
</organism>